<dbReference type="InterPro" id="IPR056717">
    <property type="entry name" value="DUF7815"/>
</dbReference>
<sequence>MAPDYPSDLIQDIKIRLRQAAGVPSYDPGVALGSFPCVADAVAALDPTLPDYLRCKRCHGGLLRGINSTLCIFCGAEQRGEDFSRTISFNYTVGYQKFLNSLDLDGSEVVNLEAESKESSRGKDSPKVGVTLSNILDLKLRWPREREEIDNSYSNAAPSQVALVSLSGVNLDNFFSDQKNEVSSRSSTSHSTSNVPQVSGHGANSFSVELDSSLSVTRNETVSGAQNATVEQFMPRKQDVITHANLSSRSQKFSFSERHKSLDVANSSADAKGSNSDDAFADWETDFQSASSATFEATSKQIDPVQYALDFQSANPTLVTAETESRTMDLFHNAIGYQSANYVTVGTESKKIDPFQNSSNFQPDNPTVLAMESRTNDLLQNSVDFQSANSVAVAADSRHVYLFPSPAGFQSRNLETVEKELRYIDHFQNSGADFSPIIIPKSDQNTNMGHNSSNDDTGGVLTHEVDEAISHNDWFQNEMWSQSPKISKETGRLDGISSSIFVGELKNEEKETTSVKVSWTRDDLWQRSVNEINNKSFNHHDDDLFDDWQDFRTATNASGNLSVLQSLTSDKVHVLPLEANSGDLEDLEFGCFIQSDSFSSALNGLQSPNHVNTRQQGGDSIANRENQSNEKIGTATALSSSSDINANSPDASDLDASQYKVDMLLAQMPDLSFMLEESLYIPKKPSSSELTS</sequence>
<comment type="caution">
    <text evidence="3">The sequence shown here is derived from an EMBL/GenBank/DDBJ whole genome shotgun (WGS) entry which is preliminary data.</text>
</comment>
<feature type="domain" description="DUF7815" evidence="2">
    <location>
        <begin position="52"/>
        <end position="77"/>
    </location>
</feature>
<dbReference type="PANTHER" id="PTHR36308">
    <property type="entry name" value="DENTIN SIALOPHOSPHOPROTEIN-RELATED"/>
    <property type="match status" value="1"/>
</dbReference>
<evidence type="ECO:0000256" key="1">
    <source>
        <dbReference type="SAM" id="MobiDB-lite"/>
    </source>
</evidence>
<feature type="region of interest" description="Disordered" evidence="1">
    <location>
        <begin position="182"/>
        <end position="204"/>
    </location>
</feature>
<accession>A0A8T3B512</accession>
<protein>
    <recommendedName>
        <fullName evidence="2">DUF7815 domain-containing protein</fullName>
    </recommendedName>
</protein>
<feature type="region of interest" description="Disordered" evidence="1">
    <location>
        <begin position="604"/>
        <end position="630"/>
    </location>
</feature>
<dbReference type="OrthoDB" id="1904894at2759"/>
<proteinExistence type="predicted"/>
<feature type="compositionally biased region" description="Low complexity" evidence="1">
    <location>
        <begin position="183"/>
        <end position="193"/>
    </location>
</feature>
<reference evidence="3" key="1">
    <citation type="journal article" date="2022" name="Front. Genet.">
        <title>Chromosome-Scale Assembly of the Dendrobium nobile Genome Provides Insights Into the Molecular Mechanism of the Biosynthesis of the Medicinal Active Ingredient of Dendrobium.</title>
        <authorList>
            <person name="Xu Q."/>
            <person name="Niu S.-C."/>
            <person name="Li K.-L."/>
            <person name="Zheng P.-J."/>
            <person name="Zhang X.-J."/>
            <person name="Jia Y."/>
            <person name="Liu Y."/>
            <person name="Niu Y.-X."/>
            <person name="Yu L.-H."/>
            <person name="Chen D.-F."/>
            <person name="Zhang G.-Q."/>
        </authorList>
    </citation>
    <scope>NUCLEOTIDE SEQUENCE</scope>
    <source>
        <tissue evidence="3">Leaf</tissue>
    </source>
</reference>
<feature type="compositionally biased region" description="Polar residues" evidence="1">
    <location>
        <begin position="194"/>
        <end position="204"/>
    </location>
</feature>
<dbReference type="PANTHER" id="PTHR36308:SF1">
    <property type="entry name" value="DENTIN SIALOPHOSPHOPROTEIN-RELATED"/>
    <property type="match status" value="1"/>
</dbReference>
<name>A0A8T3B512_DENNO</name>
<dbReference type="AlphaFoldDB" id="A0A8T3B512"/>
<dbReference type="Pfam" id="PF25122">
    <property type="entry name" value="DUF7815"/>
    <property type="match status" value="1"/>
</dbReference>
<gene>
    <name evidence="3" type="ORF">KFK09_015629</name>
</gene>
<dbReference type="EMBL" id="JAGYWB010000011">
    <property type="protein sequence ID" value="KAI0504677.1"/>
    <property type="molecule type" value="Genomic_DNA"/>
</dbReference>
<evidence type="ECO:0000313" key="4">
    <source>
        <dbReference type="Proteomes" id="UP000829196"/>
    </source>
</evidence>
<keyword evidence="4" id="KW-1185">Reference proteome</keyword>
<evidence type="ECO:0000313" key="3">
    <source>
        <dbReference type="EMBL" id="KAI0504677.1"/>
    </source>
</evidence>
<evidence type="ECO:0000259" key="2">
    <source>
        <dbReference type="Pfam" id="PF25122"/>
    </source>
</evidence>
<dbReference type="Proteomes" id="UP000829196">
    <property type="component" value="Unassembled WGS sequence"/>
</dbReference>
<organism evidence="3 4">
    <name type="scientific">Dendrobium nobile</name>
    <name type="common">Orchid</name>
    <dbReference type="NCBI Taxonomy" id="94219"/>
    <lineage>
        <taxon>Eukaryota</taxon>
        <taxon>Viridiplantae</taxon>
        <taxon>Streptophyta</taxon>
        <taxon>Embryophyta</taxon>
        <taxon>Tracheophyta</taxon>
        <taxon>Spermatophyta</taxon>
        <taxon>Magnoliopsida</taxon>
        <taxon>Liliopsida</taxon>
        <taxon>Asparagales</taxon>
        <taxon>Orchidaceae</taxon>
        <taxon>Epidendroideae</taxon>
        <taxon>Malaxideae</taxon>
        <taxon>Dendrobiinae</taxon>
        <taxon>Dendrobium</taxon>
    </lineage>
</organism>